<dbReference type="EMBL" id="JBHSBB010000014">
    <property type="protein sequence ID" value="MFC4034354.1"/>
    <property type="molecule type" value="Genomic_DNA"/>
</dbReference>
<gene>
    <name evidence="2" type="ORF">ACFO3J_23165</name>
</gene>
<dbReference type="RefSeq" id="WP_386432324.1">
    <property type="nucleotide sequence ID" value="NZ_JBHSBB010000014.1"/>
</dbReference>
<evidence type="ECO:0000256" key="1">
    <source>
        <dbReference type="SAM" id="MobiDB-lite"/>
    </source>
</evidence>
<evidence type="ECO:0000313" key="2">
    <source>
        <dbReference type="EMBL" id="MFC4034354.1"/>
    </source>
</evidence>
<evidence type="ECO:0000313" key="3">
    <source>
        <dbReference type="Proteomes" id="UP001595765"/>
    </source>
</evidence>
<accession>A0ABV8HQQ9</accession>
<name>A0ABV8HQQ9_9ACTN</name>
<reference evidence="3" key="1">
    <citation type="journal article" date="2019" name="Int. J. Syst. Evol. Microbiol.">
        <title>The Global Catalogue of Microorganisms (GCM) 10K type strain sequencing project: providing services to taxonomists for standard genome sequencing and annotation.</title>
        <authorList>
            <consortium name="The Broad Institute Genomics Platform"/>
            <consortium name="The Broad Institute Genome Sequencing Center for Infectious Disease"/>
            <person name="Wu L."/>
            <person name="Ma J."/>
        </authorList>
    </citation>
    <scope>NUCLEOTIDE SEQUENCE [LARGE SCALE GENOMIC DNA]</scope>
    <source>
        <strain evidence="3">CGMCC 4.7237</strain>
    </source>
</reference>
<organism evidence="2 3">
    <name type="scientific">Streptomyces polygonati</name>
    <dbReference type="NCBI Taxonomy" id="1617087"/>
    <lineage>
        <taxon>Bacteria</taxon>
        <taxon>Bacillati</taxon>
        <taxon>Actinomycetota</taxon>
        <taxon>Actinomycetes</taxon>
        <taxon>Kitasatosporales</taxon>
        <taxon>Streptomycetaceae</taxon>
        <taxon>Streptomyces</taxon>
    </lineage>
</organism>
<comment type="caution">
    <text evidence="2">The sequence shown here is derived from an EMBL/GenBank/DDBJ whole genome shotgun (WGS) entry which is preliminary data.</text>
</comment>
<protein>
    <submittedName>
        <fullName evidence="2">Uncharacterized protein</fullName>
    </submittedName>
</protein>
<sequence length="117" mass="12537">MSFISKIVEVTAKGWEASEEAVEEFAEHRRAAKLFLKLGVAVYAEQRLNGSHVPVERILLALDGHAAEHGDMDLDHLEAAREVLGDEFIANLEKEPAADEPAPAAAEAAEAPVVAAP</sequence>
<keyword evidence="3" id="KW-1185">Reference proteome</keyword>
<feature type="region of interest" description="Disordered" evidence="1">
    <location>
        <begin position="95"/>
        <end position="117"/>
    </location>
</feature>
<dbReference type="Proteomes" id="UP001595765">
    <property type="component" value="Unassembled WGS sequence"/>
</dbReference>
<proteinExistence type="predicted"/>
<feature type="compositionally biased region" description="Low complexity" evidence="1">
    <location>
        <begin position="99"/>
        <end position="117"/>
    </location>
</feature>